<evidence type="ECO:0000259" key="3">
    <source>
        <dbReference type="Pfam" id="PF21601"/>
    </source>
</evidence>
<feature type="domain" description="Gliding motility-associated protein GldM first immunoglobulin-like" evidence="3">
    <location>
        <begin position="214"/>
        <end position="305"/>
    </location>
</feature>
<dbReference type="InterPro" id="IPR048405">
    <property type="entry name" value="GldM_Ig-like-1"/>
</dbReference>
<sequence>MPHFSPPVRRFALLAALAAAGLSTPACQSGADSDVALLRLRLVDDALLAGNNEALHANEGTVKLLHALTERNRNAPADVVLLGQAEAVHDSTRALVGHLRDVREQLLRRTDNHVHFKHLNELRAVASLLPGGEQGAAGGLQRRLTRHARLLGQVVPDRRAAAKPLHADFAAASVASALAALARLEAGVLLRETEALASLQARVGPTDLPVTARAWATAEARTVAPGSTYKAELYLAQALYRPGHLTMTANGQPVSIDAGGFGRVAFTAPALGGALRRQLAWEGTVRVRLAGHDTTFRVRVPYTVVRRR</sequence>
<protein>
    <submittedName>
        <fullName evidence="4">Uncharacterized protein</fullName>
    </submittedName>
</protein>
<reference evidence="5" key="1">
    <citation type="submission" date="2018-05" db="EMBL/GenBank/DDBJ databases">
        <authorList>
            <person name="Nie L."/>
        </authorList>
    </citation>
    <scope>NUCLEOTIDE SEQUENCE [LARGE SCALE GENOMIC DNA]</scope>
    <source>
        <strain evidence="5">NL</strain>
    </source>
</reference>
<name>A0A328BTL5_9BACT</name>
<organism evidence="4 5">
    <name type="scientific">Hymenobacter edaphi</name>
    <dbReference type="NCBI Taxonomy" id="2211146"/>
    <lineage>
        <taxon>Bacteria</taxon>
        <taxon>Pseudomonadati</taxon>
        <taxon>Bacteroidota</taxon>
        <taxon>Cytophagia</taxon>
        <taxon>Cytophagales</taxon>
        <taxon>Hymenobacteraceae</taxon>
        <taxon>Hymenobacter</taxon>
    </lineage>
</organism>
<gene>
    <name evidence="4" type="ORF">DLM85_03170</name>
</gene>
<proteinExistence type="predicted"/>
<evidence type="ECO:0000259" key="2">
    <source>
        <dbReference type="Pfam" id="PF12081"/>
    </source>
</evidence>
<feature type="signal peptide" evidence="1">
    <location>
        <begin position="1"/>
        <end position="28"/>
    </location>
</feature>
<dbReference type="InterPro" id="IPR022720">
    <property type="entry name" value="Motility-assoc_prot_GldM_N"/>
</dbReference>
<dbReference type="Proteomes" id="UP000248553">
    <property type="component" value="Unassembled WGS sequence"/>
</dbReference>
<dbReference type="EMBL" id="QHKM01000001">
    <property type="protein sequence ID" value="RAK69871.1"/>
    <property type="molecule type" value="Genomic_DNA"/>
</dbReference>
<dbReference type="Pfam" id="PF21601">
    <property type="entry name" value="GldM_2nd"/>
    <property type="match status" value="1"/>
</dbReference>
<comment type="caution">
    <text evidence="4">The sequence shown here is derived from an EMBL/GenBank/DDBJ whole genome shotgun (WGS) entry which is preliminary data.</text>
</comment>
<evidence type="ECO:0000313" key="4">
    <source>
        <dbReference type="EMBL" id="RAK69871.1"/>
    </source>
</evidence>
<keyword evidence="1" id="KW-0732">Signal</keyword>
<dbReference type="Pfam" id="PF12081">
    <property type="entry name" value="GldM_1st"/>
    <property type="match status" value="1"/>
</dbReference>
<dbReference type="AlphaFoldDB" id="A0A328BTL5"/>
<feature type="chain" id="PRO_5016344867" evidence="1">
    <location>
        <begin position="29"/>
        <end position="308"/>
    </location>
</feature>
<feature type="domain" description="Gliding motility-associated protein GldM N-terminal" evidence="2">
    <location>
        <begin position="41"/>
        <end position="165"/>
    </location>
</feature>
<evidence type="ECO:0000313" key="5">
    <source>
        <dbReference type="Proteomes" id="UP000248553"/>
    </source>
</evidence>
<evidence type="ECO:0000256" key="1">
    <source>
        <dbReference type="SAM" id="SignalP"/>
    </source>
</evidence>
<accession>A0A328BTL5</accession>
<dbReference type="OrthoDB" id="1490890at2"/>
<dbReference type="RefSeq" id="WP_111476607.1">
    <property type="nucleotide sequence ID" value="NZ_QHKM01000001.1"/>
</dbReference>
<keyword evidence="5" id="KW-1185">Reference proteome</keyword>